<reference evidence="1 2" key="1">
    <citation type="submission" date="2019-04" db="EMBL/GenBank/DDBJ databases">
        <title>Streptomyces lasaliensis sp.nov., an Actinomycete isolated from soil which produces the polyether antibiotic lasalocid.</title>
        <authorList>
            <person name="Erwin G."/>
            <person name="Haber C."/>
        </authorList>
    </citation>
    <scope>NUCLEOTIDE SEQUENCE [LARGE SCALE GENOMIC DNA]</scope>
    <source>
        <strain evidence="1 2">DSM 40089</strain>
    </source>
</reference>
<accession>A0A4U5X1Z7</accession>
<comment type="caution">
    <text evidence="1">The sequence shown here is derived from an EMBL/GenBank/DDBJ whole genome shotgun (WGS) entry which is preliminary data.</text>
</comment>
<name>A0A4U5X1Z7_STRGB</name>
<gene>
    <name evidence="1" type="ORF">E4U92_15705</name>
</gene>
<proteinExistence type="predicted"/>
<protein>
    <submittedName>
        <fullName evidence="1">Uncharacterized protein</fullName>
    </submittedName>
</protein>
<sequence>MGARVRTGLGTRAGRRPALPSLTPVHLVARTWRARLASAPAVDVFIEGGCDDSDGIDLDQVLGART</sequence>
<dbReference type="RefSeq" id="WP_137300981.1">
    <property type="nucleotide sequence ID" value="NZ_BMVD01000001.1"/>
</dbReference>
<dbReference type="Proteomes" id="UP000308632">
    <property type="component" value="Unassembled WGS sequence"/>
</dbReference>
<organism evidence="1 2">
    <name type="scientific">Streptomyces galbus</name>
    <dbReference type="NCBI Taxonomy" id="33898"/>
    <lineage>
        <taxon>Bacteria</taxon>
        <taxon>Bacillati</taxon>
        <taxon>Actinomycetota</taxon>
        <taxon>Actinomycetes</taxon>
        <taxon>Kitasatosporales</taxon>
        <taxon>Streptomycetaceae</taxon>
        <taxon>Streptomyces</taxon>
    </lineage>
</organism>
<evidence type="ECO:0000313" key="1">
    <source>
        <dbReference type="EMBL" id="TKT09028.1"/>
    </source>
</evidence>
<dbReference type="AlphaFoldDB" id="A0A4U5X1Z7"/>
<evidence type="ECO:0000313" key="2">
    <source>
        <dbReference type="Proteomes" id="UP000308632"/>
    </source>
</evidence>
<dbReference type="EMBL" id="SZPR01000012">
    <property type="protein sequence ID" value="TKT09028.1"/>
    <property type="molecule type" value="Genomic_DNA"/>
</dbReference>